<gene>
    <name evidence="2" type="ORF">BOLC1T05636H</name>
</gene>
<proteinExistence type="predicted"/>
<organism evidence="2">
    <name type="scientific">Brassica oleracea</name>
    <name type="common">Wild cabbage</name>
    <dbReference type="NCBI Taxonomy" id="3712"/>
    <lineage>
        <taxon>Eukaryota</taxon>
        <taxon>Viridiplantae</taxon>
        <taxon>Streptophyta</taxon>
        <taxon>Embryophyta</taxon>
        <taxon>Tracheophyta</taxon>
        <taxon>Spermatophyta</taxon>
        <taxon>Magnoliopsida</taxon>
        <taxon>eudicotyledons</taxon>
        <taxon>Gunneridae</taxon>
        <taxon>Pentapetalae</taxon>
        <taxon>rosids</taxon>
        <taxon>malvids</taxon>
        <taxon>Brassicales</taxon>
        <taxon>Brassicaceae</taxon>
        <taxon>Brassiceae</taxon>
        <taxon>Brassica</taxon>
    </lineage>
</organism>
<evidence type="ECO:0000256" key="1">
    <source>
        <dbReference type="SAM" id="MobiDB-lite"/>
    </source>
</evidence>
<dbReference type="EMBL" id="LR031878">
    <property type="protein sequence ID" value="VDD53247.1"/>
    <property type="molecule type" value="Genomic_DNA"/>
</dbReference>
<protein>
    <submittedName>
        <fullName evidence="2">Uncharacterized protein</fullName>
    </submittedName>
</protein>
<dbReference type="AlphaFoldDB" id="A0A3P6F6N3"/>
<reference evidence="2" key="1">
    <citation type="submission" date="2018-11" db="EMBL/GenBank/DDBJ databases">
        <authorList>
            <consortium name="Genoscope - CEA"/>
            <person name="William W."/>
        </authorList>
    </citation>
    <scope>NUCLEOTIDE SEQUENCE</scope>
</reference>
<feature type="region of interest" description="Disordered" evidence="1">
    <location>
        <begin position="24"/>
        <end position="51"/>
    </location>
</feature>
<name>A0A3P6F6N3_BRAOL</name>
<accession>A0A3P6F6N3</accession>
<evidence type="ECO:0000313" key="2">
    <source>
        <dbReference type="EMBL" id="VDD53247.1"/>
    </source>
</evidence>
<sequence>MRDLSENTEKPAIGIDRALSLPDLEFDDAGGHDDGAETGNGDVVDFRHVKH</sequence>